<evidence type="ECO:0000256" key="6">
    <source>
        <dbReference type="SAM" id="MobiDB-lite"/>
    </source>
</evidence>
<evidence type="ECO:0000256" key="7">
    <source>
        <dbReference type="SAM" id="Phobius"/>
    </source>
</evidence>
<feature type="transmembrane region" description="Helical" evidence="7">
    <location>
        <begin position="435"/>
        <end position="452"/>
    </location>
</feature>
<accession>A0A1H1YU05</accession>
<feature type="transmembrane region" description="Helical" evidence="7">
    <location>
        <begin position="365"/>
        <end position="391"/>
    </location>
</feature>
<gene>
    <name evidence="9" type="ORF">SAMN04489743_2144</name>
</gene>
<evidence type="ECO:0000256" key="1">
    <source>
        <dbReference type="ARBA" id="ARBA00004651"/>
    </source>
</evidence>
<evidence type="ECO:0000256" key="2">
    <source>
        <dbReference type="ARBA" id="ARBA00022448"/>
    </source>
</evidence>
<dbReference type="InterPro" id="IPR036259">
    <property type="entry name" value="MFS_trans_sf"/>
</dbReference>
<feature type="transmembrane region" description="Helical" evidence="7">
    <location>
        <begin position="174"/>
        <end position="195"/>
    </location>
</feature>
<keyword evidence="2" id="KW-0813">Transport</keyword>
<feature type="domain" description="Major facilitator superfamily (MFS) profile" evidence="8">
    <location>
        <begin position="24"/>
        <end position="461"/>
    </location>
</feature>
<evidence type="ECO:0000313" key="10">
    <source>
        <dbReference type="Proteomes" id="UP000198751"/>
    </source>
</evidence>
<feature type="transmembrane region" description="Helical" evidence="7">
    <location>
        <begin position="275"/>
        <end position="296"/>
    </location>
</feature>
<feature type="transmembrane region" description="Helical" evidence="7">
    <location>
        <begin position="21"/>
        <end position="42"/>
    </location>
</feature>
<keyword evidence="3 7" id="KW-0812">Transmembrane</keyword>
<feature type="transmembrane region" description="Helical" evidence="7">
    <location>
        <begin position="308"/>
        <end position="329"/>
    </location>
</feature>
<protein>
    <submittedName>
        <fullName evidence="9">Major Facilitator Superfamily protein</fullName>
    </submittedName>
</protein>
<dbReference type="EMBL" id="LT629779">
    <property type="protein sequence ID" value="SDT24506.1"/>
    <property type="molecule type" value="Genomic_DNA"/>
</dbReference>
<evidence type="ECO:0000313" key="9">
    <source>
        <dbReference type="EMBL" id="SDT24506.1"/>
    </source>
</evidence>
<dbReference type="CDD" id="cd17321">
    <property type="entry name" value="MFS_MMR_MDR_like"/>
    <property type="match status" value="1"/>
</dbReference>
<feature type="transmembrane region" description="Helical" evidence="7">
    <location>
        <begin position="341"/>
        <end position="359"/>
    </location>
</feature>
<organism evidence="9 10">
    <name type="scientific">Pseudarthrobacter equi</name>
    <dbReference type="NCBI Taxonomy" id="728066"/>
    <lineage>
        <taxon>Bacteria</taxon>
        <taxon>Bacillati</taxon>
        <taxon>Actinomycetota</taxon>
        <taxon>Actinomycetes</taxon>
        <taxon>Micrococcales</taxon>
        <taxon>Micrococcaceae</taxon>
        <taxon>Pseudarthrobacter</taxon>
    </lineage>
</organism>
<dbReference type="GO" id="GO:0022857">
    <property type="term" value="F:transmembrane transporter activity"/>
    <property type="evidence" value="ECO:0007669"/>
    <property type="project" value="InterPro"/>
</dbReference>
<dbReference type="InterPro" id="IPR011701">
    <property type="entry name" value="MFS"/>
</dbReference>
<feature type="transmembrane region" description="Helical" evidence="7">
    <location>
        <begin position="119"/>
        <end position="137"/>
    </location>
</feature>
<dbReference type="SUPFAM" id="SSF103473">
    <property type="entry name" value="MFS general substrate transporter"/>
    <property type="match status" value="1"/>
</dbReference>
<feature type="region of interest" description="Disordered" evidence="6">
    <location>
        <begin position="1"/>
        <end position="20"/>
    </location>
</feature>
<dbReference type="Pfam" id="PF07690">
    <property type="entry name" value="MFS_1"/>
    <property type="match status" value="1"/>
</dbReference>
<feature type="transmembrane region" description="Helical" evidence="7">
    <location>
        <begin position="62"/>
        <end position="81"/>
    </location>
</feature>
<dbReference type="InterPro" id="IPR020846">
    <property type="entry name" value="MFS_dom"/>
</dbReference>
<dbReference type="RefSeq" id="WP_091719873.1">
    <property type="nucleotide sequence ID" value="NZ_LT629779.1"/>
</dbReference>
<keyword evidence="5 7" id="KW-0472">Membrane</keyword>
<dbReference type="Gene3D" id="1.20.1250.20">
    <property type="entry name" value="MFS general substrate transporter like domains"/>
    <property type="match status" value="1"/>
</dbReference>
<feature type="transmembrane region" description="Helical" evidence="7">
    <location>
        <begin position="149"/>
        <end position="168"/>
    </location>
</feature>
<dbReference type="GO" id="GO:0005886">
    <property type="term" value="C:plasma membrane"/>
    <property type="evidence" value="ECO:0007669"/>
    <property type="project" value="UniProtKB-SubCell"/>
</dbReference>
<keyword evidence="4 7" id="KW-1133">Transmembrane helix</keyword>
<reference evidence="10" key="1">
    <citation type="submission" date="2016-10" db="EMBL/GenBank/DDBJ databases">
        <authorList>
            <person name="Varghese N."/>
            <person name="Submissions S."/>
        </authorList>
    </citation>
    <scope>NUCLEOTIDE SEQUENCE [LARGE SCALE GENOMIC DNA]</scope>
    <source>
        <strain evidence="10">IMMIB L-1606</strain>
    </source>
</reference>
<feature type="transmembrane region" description="Helical" evidence="7">
    <location>
        <begin position="412"/>
        <end position="429"/>
    </location>
</feature>
<dbReference type="PANTHER" id="PTHR42718:SF9">
    <property type="entry name" value="MAJOR FACILITATOR SUPERFAMILY MULTIDRUG TRANSPORTER MFSC"/>
    <property type="match status" value="1"/>
</dbReference>
<feature type="transmembrane region" description="Helical" evidence="7">
    <location>
        <begin position="207"/>
        <end position="227"/>
    </location>
</feature>
<feature type="transmembrane region" description="Helical" evidence="7">
    <location>
        <begin position="233"/>
        <end position="255"/>
    </location>
</feature>
<keyword evidence="10" id="KW-1185">Reference proteome</keyword>
<dbReference type="AlphaFoldDB" id="A0A1H1YU05"/>
<dbReference type="Proteomes" id="UP000198751">
    <property type="component" value="Chromosome I"/>
</dbReference>
<evidence type="ECO:0000256" key="5">
    <source>
        <dbReference type="ARBA" id="ARBA00023136"/>
    </source>
</evidence>
<evidence type="ECO:0000256" key="3">
    <source>
        <dbReference type="ARBA" id="ARBA00022692"/>
    </source>
</evidence>
<comment type="subcellular location">
    <subcellularLocation>
        <location evidence="1">Cell membrane</location>
        <topology evidence="1">Multi-pass membrane protein</topology>
    </subcellularLocation>
</comment>
<dbReference type="OrthoDB" id="9781469at2"/>
<feature type="transmembrane region" description="Helical" evidence="7">
    <location>
        <begin position="93"/>
        <end position="113"/>
    </location>
</feature>
<sequence>MKLGSPAAPPETRPGTSGPRAGTALAASVLGFFMITLDAVVVNVALPSIRADLGGGMTGLQWVLDGYTLMFAAFLLSAGAFSDRLGARRSFGIGLVLFLIASLACGVAPGMVALVAARFVQGAAAALMLPASMALIGEAYPEPVRRARAIAFWAMGGAIASTSGPVIGGLLSLASWRLIFLINIPVGVVALVLLARTSRSARHSAPIDWIGQTTAMLAMGGIIYGVIEAGAAGFAAPQVAIALTAGFAALAAFAVGQARGRHPMIPPELRRSRTLLVAAAAGFAFMVGYYGLPFVMSLDLQQHRGLSAFQTGIAFLPMMLTGLIITPFSARIVERFGARRLVTLGFRAMAVGLAAIALLPAASPVWVVSGLMVLVGLAGPLVMPPMTAALLNAVPGHLAGTASGIFNTSRQFGGALAVAVFGALLAEPSTFHPGLMASLLIAAAVALCAALASRQLNERNIP</sequence>
<evidence type="ECO:0000259" key="8">
    <source>
        <dbReference type="PROSITE" id="PS50850"/>
    </source>
</evidence>
<name>A0A1H1YU05_9MICC</name>
<dbReference type="PROSITE" id="PS50850">
    <property type="entry name" value="MFS"/>
    <property type="match status" value="1"/>
</dbReference>
<proteinExistence type="predicted"/>
<dbReference type="PANTHER" id="PTHR42718">
    <property type="entry name" value="MAJOR FACILITATOR SUPERFAMILY MULTIDRUG TRANSPORTER MFSC"/>
    <property type="match status" value="1"/>
</dbReference>
<dbReference type="Gene3D" id="1.20.1720.10">
    <property type="entry name" value="Multidrug resistance protein D"/>
    <property type="match status" value="1"/>
</dbReference>
<evidence type="ECO:0000256" key="4">
    <source>
        <dbReference type="ARBA" id="ARBA00022989"/>
    </source>
</evidence>